<dbReference type="PRINTS" id="PR01270">
    <property type="entry name" value="HDASUPER"/>
</dbReference>
<dbReference type="CDD" id="cd09992">
    <property type="entry name" value="HDAC_classII"/>
    <property type="match status" value="1"/>
</dbReference>
<dbReference type="GO" id="GO:0004407">
    <property type="term" value="F:histone deacetylase activity"/>
    <property type="evidence" value="ECO:0007669"/>
    <property type="project" value="TreeGrafter"/>
</dbReference>
<evidence type="ECO:0000313" key="3">
    <source>
        <dbReference type="EMBL" id="MDA0180271.1"/>
    </source>
</evidence>
<evidence type="ECO:0000313" key="4">
    <source>
        <dbReference type="Proteomes" id="UP001147653"/>
    </source>
</evidence>
<evidence type="ECO:0000256" key="1">
    <source>
        <dbReference type="ARBA" id="ARBA00005947"/>
    </source>
</evidence>
<dbReference type="InterPro" id="IPR037138">
    <property type="entry name" value="His_deacetylse_dom_sf"/>
</dbReference>
<dbReference type="InterPro" id="IPR000286">
    <property type="entry name" value="HDACs"/>
</dbReference>
<reference evidence="3" key="1">
    <citation type="submission" date="2022-10" db="EMBL/GenBank/DDBJ databases">
        <title>The WGS of Solirubrobacter phytolaccae KCTC 29190.</title>
        <authorList>
            <person name="Jiang Z."/>
        </authorList>
    </citation>
    <scope>NUCLEOTIDE SEQUENCE</scope>
    <source>
        <strain evidence="3">KCTC 29190</strain>
    </source>
</reference>
<protein>
    <submittedName>
        <fullName evidence="3">Histone deacetylase</fullName>
    </submittedName>
</protein>
<gene>
    <name evidence="3" type="ORF">OJ997_08190</name>
</gene>
<dbReference type="PANTHER" id="PTHR10625">
    <property type="entry name" value="HISTONE DEACETYLASE HDAC1-RELATED"/>
    <property type="match status" value="1"/>
</dbReference>
<dbReference type="RefSeq" id="WP_270024581.1">
    <property type="nucleotide sequence ID" value="NZ_JAPDDP010000011.1"/>
</dbReference>
<dbReference type="Proteomes" id="UP001147653">
    <property type="component" value="Unassembled WGS sequence"/>
</dbReference>
<dbReference type="InterPro" id="IPR023696">
    <property type="entry name" value="Ureohydrolase_dom_sf"/>
</dbReference>
<dbReference type="EMBL" id="JAPDDP010000011">
    <property type="protein sequence ID" value="MDA0180271.1"/>
    <property type="molecule type" value="Genomic_DNA"/>
</dbReference>
<dbReference type="GO" id="GO:0005737">
    <property type="term" value="C:cytoplasm"/>
    <property type="evidence" value="ECO:0007669"/>
    <property type="project" value="TreeGrafter"/>
</dbReference>
<sequence>MEETSRRAIWVRDDDFMAHDVPRHPERPARIRALEAEMSAHGWFGAARVQAVEASRASLHAVHPEEHVALIEALCSGGGGPIDHDTYAVPGTFGAALRAAGGAVQLVDALLGGEADVGVSALRPPGHHAEAARAMGFCFFGNVAVAARRATDAHGLERVMIVDWDVHHGNGTNDIFHADSDVLFVSVHEWPLYPGTGPASDLGSGAGEGFTVNLPVPSGSGDAAYRSLVEHVACGLIRQWEPQLVLISAGFDAHRDDPLATCRVTEAGFAGMAASLRAAADGVGAPLGVVLEGGYDLGALSRSMAAVMPVLVDGVAPDVGEVAVHPLAREGAVRLAPWWPGLRPGSS</sequence>
<proteinExistence type="inferred from homology"/>
<comment type="caution">
    <text evidence="3">The sequence shown here is derived from an EMBL/GenBank/DDBJ whole genome shotgun (WGS) entry which is preliminary data.</text>
</comment>
<keyword evidence="4" id="KW-1185">Reference proteome</keyword>
<dbReference type="SUPFAM" id="SSF52768">
    <property type="entry name" value="Arginase/deacetylase"/>
    <property type="match status" value="1"/>
</dbReference>
<accession>A0A9X3N687</accession>
<name>A0A9X3N687_9ACTN</name>
<organism evidence="3 4">
    <name type="scientific">Solirubrobacter phytolaccae</name>
    <dbReference type="NCBI Taxonomy" id="1404360"/>
    <lineage>
        <taxon>Bacteria</taxon>
        <taxon>Bacillati</taxon>
        <taxon>Actinomycetota</taxon>
        <taxon>Thermoleophilia</taxon>
        <taxon>Solirubrobacterales</taxon>
        <taxon>Solirubrobacteraceae</taxon>
        <taxon>Solirubrobacter</taxon>
    </lineage>
</organism>
<dbReference type="GO" id="GO:0040029">
    <property type="term" value="P:epigenetic regulation of gene expression"/>
    <property type="evidence" value="ECO:0007669"/>
    <property type="project" value="TreeGrafter"/>
</dbReference>
<dbReference type="InterPro" id="IPR023801">
    <property type="entry name" value="His_deacetylse_dom"/>
</dbReference>
<comment type="similarity">
    <text evidence="1">Belongs to the histone deacetylase family.</text>
</comment>
<dbReference type="AlphaFoldDB" id="A0A9X3N687"/>
<evidence type="ECO:0000259" key="2">
    <source>
        <dbReference type="Pfam" id="PF00850"/>
    </source>
</evidence>
<dbReference type="Pfam" id="PF00850">
    <property type="entry name" value="Hist_deacetyl"/>
    <property type="match status" value="1"/>
</dbReference>
<dbReference type="PANTHER" id="PTHR10625:SF11">
    <property type="entry name" value="HISTONE DEACETYLASE 14, CHLOROPLASTIC"/>
    <property type="match status" value="1"/>
</dbReference>
<dbReference type="Gene3D" id="3.40.800.20">
    <property type="entry name" value="Histone deacetylase domain"/>
    <property type="match status" value="1"/>
</dbReference>
<feature type="domain" description="Histone deacetylase" evidence="2">
    <location>
        <begin position="24"/>
        <end position="308"/>
    </location>
</feature>